<dbReference type="Gene3D" id="3.30.565.10">
    <property type="entry name" value="Histidine kinase-like ATPase, C-terminal domain"/>
    <property type="match status" value="1"/>
</dbReference>
<keyword evidence="2" id="KW-1185">Reference proteome</keyword>
<name>A0A1W1XWK9_9BACT</name>
<dbReference type="AlphaFoldDB" id="A0A1W1XWK9"/>
<evidence type="ECO:0000313" key="2">
    <source>
        <dbReference type="Proteomes" id="UP000192783"/>
    </source>
</evidence>
<proteinExistence type="predicted"/>
<dbReference type="InterPro" id="IPR036890">
    <property type="entry name" value="HATPase_C_sf"/>
</dbReference>
<organism evidence="1 2">
    <name type="scientific">Desulfacinum hydrothermale DSM 13146</name>
    <dbReference type="NCBI Taxonomy" id="1121390"/>
    <lineage>
        <taxon>Bacteria</taxon>
        <taxon>Pseudomonadati</taxon>
        <taxon>Thermodesulfobacteriota</taxon>
        <taxon>Syntrophobacteria</taxon>
        <taxon>Syntrophobacterales</taxon>
        <taxon>Syntrophobacteraceae</taxon>
        <taxon>Desulfacinum</taxon>
    </lineage>
</organism>
<dbReference type="EMBL" id="FWXF01000031">
    <property type="protein sequence ID" value="SMC28316.1"/>
    <property type="molecule type" value="Genomic_DNA"/>
</dbReference>
<protein>
    <submittedName>
        <fullName evidence="1">Uncharacterized protein</fullName>
    </submittedName>
</protein>
<evidence type="ECO:0000313" key="1">
    <source>
        <dbReference type="EMBL" id="SMC28316.1"/>
    </source>
</evidence>
<sequence>MVLGAHVDMMRMSPRKASEYYPKIKELCKCLQNMCSDCMDFMMKDSLSKPGVDTEVNLVDTLENIVHVLEHVVPQHIKFVVKMNIHRSVCVPVRSIDVQRMVANLIRNSIEAIGENRGEIVLECRFWEGEPIRPKESPESNVFFFGLPDKVPQELCCS</sequence>
<gene>
    <name evidence="1" type="ORF">SAMN02746041_03230</name>
</gene>
<reference evidence="1 2" key="1">
    <citation type="submission" date="2017-04" db="EMBL/GenBank/DDBJ databases">
        <authorList>
            <person name="Afonso C.L."/>
            <person name="Miller P.J."/>
            <person name="Scott M.A."/>
            <person name="Spackman E."/>
            <person name="Goraichik I."/>
            <person name="Dimitrov K.M."/>
            <person name="Suarez D.L."/>
            <person name="Swayne D.E."/>
        </authorList>
    </citation>
    <scope>NUCLEOTIDE SEQUENCE [LARGE SCALE GENOMIC DNA]</scope>
    <source>
        <strain evidence="1 2">DSM 13146</strain>
    </source>
</reference>
<dbReference type="STRING" id="1121390.SAMN02746041_03230"/>
<accession>A0A1W1XWK9</accession>
<dbReference type="SUPFAM" id="SSF55874">
    <property type="entry name" value="ATPase domain of HSP90 chaperone/DNA topoisomerase II/histidine kinase"/>
    <property type="match status" value="1"/>
</dbReference>
<dbReference type="Proteomes" id="UP000192783">
    <property type="component" value="Unassembled WGS sequence"/>
</dbReference>